<dbReference type="AlphaFoldDB" id="A0A9Q4FSV5"/>
<dbReference type="EMBL" id="JAMWDU010000003">
    <property type="protein sequence ID" value="MCP8887528.1"/>
    <property type="molecule type" value="Genomic_DNA"/>
</dbReference>
<accession>A0A9Q4FSV5</accession>
<keyword evidence="3" id="KW-1185">Reference proteome</keyword>
<dbReference type="Proteomes" id="UP001060275">
    <property type="component" value="Unassembled WGS sequence"/>
</dbReference>
<feature type="domain" description="Glyoxalase-like" evidence="1">
    <location>
        <begin position="6"/>
        <end position="122"/>
    </location>
</feature>
<dbReference type="CDD" id="cd06587">
    <property type="entry name" value="VOC"/>
    <property type="match status" value="1"/>
</dbReference>
<dbReference type="SUPFAM" id="SSF54593">
    <property type="entry name" value="Glyoxalase/Bleomycin resistance protein/Dihydroxybiphenyl dioxygenase"/>
    <property type="match status" value="1"/>
</dbReference>
<dbReference type="PANTHER" id="PTHR35908:SF1">
    <property type="entry name" value="CONSERVED PROTEIN"/>
    <property type="match status" value="1"/>
</dbReference>
<organism evidence="2 3">
    <name type="scientific">Devosia ureilytica</name>
    <dbReference type="NCBI Taxonomy" id="2952754"/>
    <lineage>
        <taxon>Bacteria</taxon>
        <taxon>Pseudomonadati</taxon>
        <taxon>Pseudomonadota</taxon>
        <taxon>Alphaproteobacteria</taxon>
        <taxon>Hyphomicrobiales</taxon>
        <taxon>Devosiaceae</taxon>
        <taxon>Devosia</taxon>
    </lineage>
</organism>
<dbReference type="InterPro" id="IPR041581">
    <property type="entry name" value="Glyoxalase_6"/>
</dbReference>
<evidence type="ECO:0000313" key="2">
    <source>
        <dbReference type="EMBL" id="MCP8887528.1"/>
    </source>
</evidence>
<evidence type="ECO:0000313" key="3">
    <source>
        <dbReference type="Proteomes" id="UP001060275"/>
    </source>
</evidence>
<sequence>MGAIHEIVFDCVKPAVLAPFWAELLEGYQVRQGDGTDAAISLALGLDPDTPSTVMLDGPGPSICFQNVDGQRPDNNRVHFDVEVGDRATEVERLKEVGATVDRVLPTYTVMRDPEGNQFCLVDQRQQELAEAVTQAA</sequence>
<comment type="caution">
    <text evidence="2">The sequence shown here is derived from an EMBL/GenBank/DDBJ whole genome shotgun (WGS) entry which is preliminary data.</text>
</comment>
<dbReference type="Pfam" id="PF18029">
    <property type="entry name" value="Glyoxalase_6"/>
    <property type="match status" value="1"/>
</dbReference>
<reference evidence="2" key="1">
    <citation type="submission" date="2022-06" db="EMBL/GenBank/DDBJ databases">
        <title>Devosia sp. XJ19-45 genome assembly.</title>
        <authorList>
            <person name="Li B."/>
            <person name="Cai M."/>
            <person name="Nie G."/>
            <person name="Li W."/>
        </authorList>
    </citation>
    <scope>NUCLEOTIDE SEQUENCE</scope>
    <source>
        <strain evidence="2">XJ19-45</strain>
    </source>
</reference>
<dbReference type="InterPro" id="IPR029068">
    <property type="entry name" value="Glyas_Bleomycin-R_OHBP_Dase"/>
</dbReference>
<dbReference type="PANTHER" id="PTHR35908">
    <property type="entry name" value="HYPOTHETICAL FUSION PROTEIN"/>
    <property type="match status" value="1"/>
</dbReference>
<proteinExistence type="predicted"/>
<protein>
    <submittedName>
        <fullName evidence="2">VOC family protein</fullName>
    </submittedName>
</protein>
<dbReference type="RefSeq" id="WP_254674599.1">
    <property type="nucleotide sequence ID" value="NZ_JAMWDU010000003.1"/>
</dbReference>
<evidence type="ECO:0000259" key="1">
    <source>
        <dbReference type="Pfam" id="PF18029"/>
    </source>
</evidence>
<gene>
    <name evidence="2" type="ORF">NF348_10460</name>
</gene>
<dbReference type="Gene3D" id="3.10.180.10">
    <property type="entry name" value="2,3-Dihydroxybiphenyl 1,2-Dioxygenase, domain 1"/>
    <property type="match status" value="1"/>
</dbReference>
<name>A0A9Q4FSV5_9HYPH</name>